<organism evidence="2 3">
    <name type="scientific">Meloidogyne enterolobii</name>
    <name type="common">Root-knot nematode worm</name>
    <name type="synonym">Meloidogyne mayaguensis</name>
    <dbReference type="NCBI Taxonomy" id="390850"/>
    <lineage>
        <taxon>Eukaryota</taxon>
        <taxon>Metazoa</taxon>
        <taxon>Ecdysozoa</taxon>
        <taxon>Nematoda</taxon>
        <taxon>Chromadorea</taxon>
        <taxon>Rhabditida</taxon>
        <taxon>Tylenchina</taxon>
        <taxon>Tylenchomorpha</taxon>
        <taxon>Tylenchoidea</taxon>
        <taxon>Meloidogynidae</taxon>
        <taxon>Meloidogyninae</taxon>
        <taxon>Meloidogyne</taxon>
    </lineage>
</organism>
<keyword evidence="1" id="KW-0732">Signal</keyword>
<feature type="signal peptide" evidence="1">
    <location>
        <begin position="1"/>
        <end position="26"/>
    </location>
</feature>
<protein>
    <submittedName>
        <fullName evidence="2">Uncharacterized protein</fullName>
    </submittedName>
</protein>
<reference evidence="2 3" key="1">
    <citation type="submission" date="2020-08" db="EMBL/GenBank/DDBJ databases">
        <authorList>
            <person name="Koutsovoulos G."/>
            <person name="Danchin GJ E."/>
        </authorList>
    </citation>
    <scope>NUCLEOTIDE SEQUENCE [LARGE SCALE GENOMIC DNA]</scope>
</reference>
<dbReference type="AlphaFoldDB" id="A0A6V7UDA2"/>
<dbReference type="EMBL" id="CAJEWN010000055">
    <property type="protein sequence ID" value="CAD2154079.1"/>
    <property type="molecule type" value="Genomic_DNA"/>
</dbReference>
<evidence type="ECO:0000256" key="1">
    <source>
        <dbReference type="SAM" id="SignalP"/>
    </source>
</evidence>
<proteinExistence type="predicted"/>
<feature type="chain" id="PRO_5027631125" evidence="1">
    <location>
        <begin position="27"/>
        <end position="84"/>
    </location>
</feature>
<accession>A0A6V7UDA2</accession>
<name>A0A6V7UDA2_MELEN</name>
<gene>
    <name evidence="2" type="ORF">MENT_LOCUS11360</name>
</gene>
<evidence type="ECO:0000313" key="2">
    <source>
        <dbReference type="EMBL" id="CAD2154079.1"/>
    </source>
</evidence>
<comment type="caution">
    <text evidence="2">The sequence shown here is derived from an EMBL/GenBank/DDBJ whole genome shotgun (WGS) entry which is preliminary data.</text>
</comment>
<evidence type="ECO:0000313" key="3">
    <source>
        <dbReference type="Proteomes" id="UP000580250"/>
    </source>
</evidence>
<dbReference type="Proteomes" id="UP000580250">
    <property type="component" value="Unassembled WGS sequence"/>
</dbReference>
<sequence length="84" mass="9758">MSFQKCAVLLIIIFMIFTFFMIEGNANKCDDCIIANCGRFRNCVNKICDRRCSKDRTDRCYKSCIKDFMQRYCQISCAGAIRAL</sequence>